<evidence type="ECO:0000313" key="4">
    <source>
        <dbReference type="Proteomes" id="UP000239907"/>
    </source>
</evidence>
<keyword evidence="4" id="KW-1185">Reference proteome</keyword>
<keyword evidence="1" id="KW-0413">Isomerase</keyword>
<dbReference type="InterPro" id="IPR050417">
    <property type="entry name" value="Sugar_Epim/Isomerase"/>
</dbReference>
<reference evidence="3 4" key="1">
    <citation type="submission" date="2016-12" db="EMBL/GenBank/DDBJ databases">
        <title>Study of bacterial adaptation to deep sea.</title>
        <authorList>
            <person name="Song J."/>
            <person name="Yoshizawa S."/>
            <person name="Kogure K."/>
        </authorList>
    </citation>
    <scope>NUCLEOTIDE SEQUENCE [LARGE SCALE GENOMIC DNA]</scope>
    <source>
        <strain evidence="3 4">SAORIC-165</strain>
    </source>
</reference>
<dbReference type="OrthoDB" id="9814946at2"/>
<sequence length="254" mass="28509">VNKFTTKFQYAGYDYAEETTHGLLMPSKSDEKFAVMLKKLNESKVRVKACNSFMPGSLRSVGKDANHEGVLNRADTVFKRAKLAGVEGIVFGSSGSRRLKEGDKREDAEKQFVELLKKMAPLAHAQGVEIWLEPLNRKEDNFINTQVEGAAIIEKVNHPALGMVCDIFHVARNEEPPEDIMKTVNFVRHCHIAEKKKRSAPGTEQYDFTPYLKALHKAKYSGSVSMECGWDNLDTRPASALKYLKNQVASMKSK</sequence>
<dbReference type="GO" id="GO:0016853">
    <property type="term" value="F:isomerase activity"/>
    <property type="evidence" value="ECO:0007669"/>
    <property type="project" value="UniProtKB-KW"/>
</dbReference>
<dbReference type="Gene3D" id="3.20.20.150">
    <property type="entry name" value="Divalent-metal-dependent TIM barrel enzymes"/>
    <property type="match status" value="1"/>
</dbReference>
<comment type="caution">
    <text evidence="3">The sequence shown here is derived from an EMBL/GenBank/DDBJ whole genome shotgun (WGS) entry which is preliminary data.</text>
</comment>
<proteinExistence type="predicted"/>
<dbReference type="PANTHER" id="PTHR43489:SF7">
    <property type="entry name" value="3-DEHYDRO-D-GULOSIDE 4-EPIMERASE-RELATED"/>
    <property type="match status" value="1"/>
</dbReference>
<dbReference type="AlphaFoldDB" id="A0A2S7TY79"/>
<name>A0A2S7TY79_9BACT</name>
<protein>
    <recommendedName>
        <fullName evidence="2">Xylose isomerase-like TIM barrel domain-containing protein</fullName>
    </recommendedName>
</protein>
<evidence type="ECO:0000259" key="2">
    <source>
        <dbReference type="Pfam" id="PF01261"/>
    </source>
</evidence>
<dbReference type="RefSeq" id="WP_105041751.1">
    <property type="nucleotide sequence ID" value="NZ_MQWA01000001.1"/>
</dbReference>
<dbReference type="InterPro" id="IPR036237">
    <property type="entry name" value="Xyl_isomerase-like_sf"/>
</dbReference>
<dbReference type="EMBL" id="MQWA01000001">
    <property type="protein sequence ID" value="PQJ27270.1"/>
    <property type="molecule type" value="Genomic_DNA"/>
</dbReference>
<dbReference type="Proteomes" id="UP000239907">
    <property type="component" value="Unassembled WGS sequence"/>
</dbReference>
<dbReference type="PANTHER" id="PTHR43489">
    <property type="entry name" value="ISOMERASE"/>
    <property type="match status" value="1"/>
</dbReference>
<dbReference type="SUPFAM" id="SSF51658">
    <property type="entry name" value="Xylose isomerase-like"/>
    <property type="match status" value="1"/>
</dbReference>
<evidence type="ECO:0000256" key="1">
    <source>
        <dbReference type="ARBA" id="ARBA00023235"/>
    </source>
</evidence>
<evidence type="ECO:0000313" key="3">
    <source>
        <dbReference type="EMBL" id="PQJ27270.1"/>
    </source>
</evidence>
<organism evidence="3 4">
    <name type="scientific">Rubritalea profundi</name>
    <dbReference type="NCBI Taxonomy" id="1658618"/>
    <lineage>
        <taxon>Bacteria</taxon>
        <taxon>Pseudomonadati</taxon>
        <taxon>Verrucomicrobiota</taxon>
        <taxon>Verrucomicrobiia</taxon>
        <taxon>Verrucomicrobiales</taxon>
        <taxon>Rubritaleaceae</taxon>
        <taxon>Rubritalea</taxon>
    </lineage>
</organism>
<dbReference type="InterPro" id="IPR013022">
    <property type="entry name" value="Xyl_isomerase-like_TIM-brl"/>
</dbReference>
<feature type="domain" description="Xylose isomerase-like TIM barrel" evidence="2">
    <location>
        <begin position="11"/>
        <end position="245"/>
    </location>
</feature>
<feature type="non-terminal residue" evidence="3">
    <location>
        <position position="1"/>
    </location>
</feature>
<accession>A0A2S7TY79</accession>
<dbReference type="Pfam" id="PF01261">
    <property type="entry name" value="AP_endonuc_2"/>
    <property type="match status" value="1"/>
</dbReference>
<gene>
    <name evidence="3" type="ORF">BSZ32_01345</name>
</gene>